<proteinExistence type="predicted"/>
<organism evidence="1 2">
    <name type="scientific">Paenibacillus thiaminolyticus</name>
    <name type="common">Bacillus thiaminolyticus</name>
    <dbReference type="NCBI Taxonomy" id="49283"/>
    <lineage>
        <taxon>Bacteria</taxon>
        <taxon>Bacillati</taxon>
        <taxon>Bacillota</taxon>
        <taxon>Bacilli</taxon>
        <taxon>Bacillales</taxon>
        <taxon>Paenibacillaceae</taxon>
        <taxon>Paenibacillus</taxon>
    </lineage>
</organism>
<dbReference type="RefSeq" id="WP_174818143.1">
    <property type="nucleotide sequence ID" value="NZ_CABMNB010000030.1"/>
</dbReference>
<evidence type="ECO:0000313" key="2">
    <source>
        <dbReference type="Proteomes" id="UP001209276"/>
    </source>
</evidence>
<dbReference type="EMBL" id="JAMDMM010000009">
    <property type="protein sequence ID" value="MCY9606138.1"/>
    <property type="molecule type" value="Genomic_DNA"/>
</dbReference>
<dbReference type="GeneID" id="77000132"/>
<sequence>MYNKHNQHGDVVHITNRLGGIVNSYRVRRLWPYLICFEGIPNHFRYPGEQFDLVMQQ</sequence>
<reference evidence="1 2" key="1">
    <citation type="submission" date="2022-05" db="EMBL/GenBank/DDBJ databases">
        <title>Genome Sequencing of Bee-Associated Microbes.</title>
        <authorList>
            <person name="Dunlap C."/>
        </authorList>
    </citation>
    <scope>NUCLEOTIDE SEQUENCE [LARGE SCALE GENOMIC DNA]</scope>
    <source>
        <strain evidence="1 2">NRRL B-14613</strain>
    </source>
</reference>
<comment type="caution">
    <text evidence="1">The sequence shown here is derived from an EMBL/GenBank/DDBJ whole genome shotgun (WGS) entry which is preliminary data.</text>
</comment>
<dbReference type="Proteomes" id="UP001209276">
    <property type="component" value="Unassembled WGS sequence"/>
</dbReference>
<gene>
    <name evidence="1" type="ORF">M5W83_03045</name>
</gene>
<accession>A0ABT4FTB1</accession>
<evidence type="ECO:0000313" key="1">
    <source>
        <dbReference type="EMBL" id="MCY9606138.1"/>
    </source>
</evidence>
<protein>
    <submittedName>
        <fullName evidence="1">Uncharacterized protein</fullName>
    </submittedName>
</protein>
<keyword evidence="2" id="KW-1185">Reference proteome</keyword>
<name>A0ABT4FTB1_PANTH</name>